<keyword evidence="15 20" id="KW-0408">Iron</keyword>
<feature type="domain" description="C4-type zinc-finger of DNA polymerase delta" evidence="23">
    <location>
        <begin position="959"/>
        <end position="1030"/>
    </location>
</feature>
<evidence type="ECO:0000259" key="22">
    <source>
        <dbReference type="Pfam" id="PF03104"/>
    </source>
</evidence>
<keyword evidence="16 20" id="KW-0411">Iron-sulfur</keyword>
<dbReference type="InterPro" id="IPR043502">
    <property type="entry name" value="DNA/RNA_pol_sf"/>
</dbReference>
<evidence type="ECO:0000256" key="11">
    <source>
        <dbReference type="ARBA" id="ARBA00022801"/>
    </source>
</evidence>
<evidence type="ECO:0000313" key="25">
    <source>
        <dbReference type="EMBL" id="ELT92898.1"/>
    </source>
</evidence>
<feature type="domain" description="DNA polymerase delta/zeta catalytic subunit N-terminal" evidence="24">
    <location>
        <begin position="89"/>
        <end position="166"/>
    </location>
</feature>
<dbReference type="GO" id="GO:0003677">
    <property type="term" value="F:DNA binding"/>
    <property type="evidence" value="ECO:0007669"/>
    <property type="project" value="UniProtKB-KW"/>
</dbReference>
<dbReference type="PANTHER" id="PTHR10322">
    <property type="entry name" value="DNA POLYMERASE CATALYTIC SUBUNIT"/>
    <property type="match status" value="1"/>
</dbReference>
<comment type="catalytic activity">
    <reaction evidence="19 20">
        <text>DNA(n) + a 2'-deoxyribonucleoside 5'-triphosphate = DNA(n+1) + diphosphate</text>
        <dbReference type="Rhea" id="RHEA:22508"/>
        <dbReference type="Rhea" id="RHEA-COMP:17339"/>
        <dbReference type="Rhea" id="RHEA-COMP:17340"/>
        <dbReference type="ChEBI" id="CHEBI:33019"/>
        <dbReference type="ChEBI" id="CHEBI:61560"/>
        <dbReference type="ChEBI" id="CHEBI:173112"/>
        <dbReference type="EC" id="2.7.7.7"/>
    </reaction>
</comment>
<dbReference type="Pfam" id="PF14260">
    <property type="entry name" value="zf-C4pol"/>
    <property type="match status" value="1"/>
</dbReference>
<dbReference type="OMA" id="CNNCRPR"/>
<dbReference type="FunFam" id="3.30.342.10:FF:000003">
    <property type="entry name" value="DNA polymerase"/>
    <property type="match status" value="1"/>
</dbReference>
<reference evidence="25 27" key="2">
    <citation type="journal article" date="2013" name="Nature">
        <title>Insights into bilaterian evolution from three spiralian genomes.</title>
        <authorList>
            <person name="Simakov O."/>
            <person name="Marletaz F."/>
            <person name="Cho S.J."/>
            <person name="Edsinger-Gonzales E."/>
            <person name="Havlak P."/>
            <person name="Hellsten U."/>
            <person name="Kuo D.H."/>
            <person name="Larsson T."/>
            <person name="Lv J."/>
            <person name="Arendt D."/>
            <person name="Savage R."/>
            <person name="Osoegawa K."/>
            <person name="de Jong P."/>
            <person name="Grimwood J."/>
            <person name="Chapman J.A."/>
            <person name="Shapiro H."/>
            <person name="Aerts A."/>
            <person name="Otillar R.P."/>
            <person name="Terry A.Y."/>
            <person name="Boore J.L."/>
            <person name="Grigoriev I.V."/>
            <person name="Lindberg D.R."/>
            <person name="Seaver E.C."/>
            <person name="Weisblat D.A."/>
            <person name="Putnam N.H."/>
            <person name="Rokhsar D.S."/>
        </authorList>
    </citation>
    <scope>NUCLEOTIDE SEQUENCE</scope>
    <source>
        <strain evidence="25 27">I ESC-2004</strain>
    </source>
</reference>
<dbReference type="InterPro" id="IPR025687">
    <property type="entry name" value="Znf-C4pol"/>
</dbReference>
<keyword evidence="13" id="KW-0269">Exonuclease</keyword>
<dbReference type="GO" id="GO:0000166">
    <property type="term" value="F:nucleotide binding"/>
    <property type="evidence" value="ECO:0007669"/>
    <property type="project" value="InterPro"/>
</dbReference>
<evidence type="ECO:0000259" key="23">
    <source>
        <dbReference type="Pfam" id="PF14260"/>
    </source>
</evidence>
<evidence type="ECO:0000256" key="9">
    <source>
        <dbReference type="ARBA" id="ARBA00022723"/>
    </source>
</evidence>
<keyword evidence="14 20" id="KW-0239">DNA-directed DNA polymerase</keyword>
<dbReference type="GO" id="GO:0008270">
    <property type="term" value="F:zinc ion binding"/>
    <property type="evidence" value="ECO:0007669"/>
    <property type="project" value="UniProtKB-KW"/>
</dbReference>
<keyword evidence="17 20" id="KW-0238">DNA-binding</keyword>
<dbReference type="Gene3D" id="3.30.342.10">
    <property type="entry name" value="DNA Polymerase, chain B, domain 1"/>
    <property type="match status" value="1"/>
</dbReference>
<dbReference type="GO" id="GO:0006297">
    <property type="term" value="P:nucleotide-excision repair, DNA gap filling"/>
    <property type="evidence" value="ECO:0007669"/>
    <property type="project" value="TreeGrafter"/>
</dbReference>
<dbReference type="Gene3D" id="3.90.1600.10">
    <property type="entry name" value="Palm domain of DNA polymerase"/>
    <property type="match status" value="1"/>
</dbReference>
<evidence type="ECO:0000256" key="19">
    <source>
        <dbReference type="ARBA" id="ARBA00049244"/>
    </source>
</evidence>
<evidence type="ECO:0000313" key="26">
    <source>
        <dbReference type="EnsemblMetazoa" id="CapteP165849"/>
    </source>
</evidence>
<dbReference type="InterPro" id="IPR006133">
    <property type="entry name" value="DNA-dir_DNA_pol_B_exonuc"/>
</dbReference>
<dbReference type="SUPFAM" id="SSF53098">
    <property type="entry name" value="Ribonuclease H-like"/>
    <property type="match status" value="1"/>
</dbReference>
<keyword evidence="4 20" id="KW-0004">4Fe-4S</keyword>
<dbReference type="SUPFAM" id="SSF56672">
    <property type="entry name" value="DNA/RNA polymerases"/>
    <property type="match status" value="1"/>
</dbReference>
<evidence type="ECO:0000256" key="4">
    <source>
        <dbReference type="ARBA" id="ARBA00022485"/>
    </source>
</evidence>
<evidence type="ECO:0000256" key="10">
    <source>
        <dbReference type="ARBA" id="ARBA00022771"/>
    </source>
</evidence>
<evidence type="ECO:0000259" key="21">
    <source>
        <dbReference type="Pfam" id="PF00136"/>
    </source>
</evidence>
<dbReference type="InterPro" id="IPR023211">
    <property type="entry name" value="DNA_pol_palm_dom_sf"/>
</dbReference>
<dbReference type="EMBL" id="AMQN01013088">
    <property type="status" value="NOT_ANNOTATED_CDS"/>
    <property type="molecule type" value="Genomic_DNA"/>
</dbReference>
<dbReference type="FunFam" id="3.30.420.10:FF:000351">
    <property type="entry name" value="DNA polymerase"/>
    <property type="match status" value="1"/>
</dbReference>
<comment type="similarity">
    <text evidence="3 20">Belongs to the DNA polymerase type-B family.</text>
</comment>
<evidence type="ECO:0000256" key="5">
    <source>
        <dbReference type="ARBA" id="ARBA00022679"/>
    </source>
</evidence>
<keyword evidence="12 20" id="KW-0862">Zinc</keyword>
<evidence type="ECO:0000256" key="7">
    <source>
        <dbReference type="ARBA" id="ARBA00022705"/>
    </source>
</evidence>
<dbReference type="InterPro" id="IPR050240">
    <property type="entry name" value="DNA_pol_type-B"/>
</dbReference>
<dbReference type="GO" id="GO:0051539">
    <property type="term" value="F:4 iron, 4 sulfur cluster binding"/>
    <property type="evidence" value="ECO:0007669"/>
    <property type="project" value="UniProtKB-KW"/>
</dbReference>
<dbReference type="FunFam" id="1.10.132.60:FF:000001">
    <property type="entry name" value="DNA polymerase"/>
    <property type="match status" value="1"/>
</dbReference>
<dbReference type="InterPro" id="IPR012337">
    <property type="entry name" value="RNaseH-like_sf"/>
</dbReference>
<evidence type="ECO:0000256" key="8">
    <source>
        <dbReference type="ARBA" id="ARBA00022722"/>
    </source>
</evidence>
<evidence type="ECO:0000256" key="20">
    <source>
        <dbReference type="RuleBase" id="RU000442"/>
    </source>
</evidence>
<dbReference type="Gene3D" id="1.10.287.690">
    <property type="entry name" value="Helix hairpin bin"/>
    <property type="match status" value="1"/>
</dbReference>
<dbReference type="EMBL" id="KB309954">
    <property type="protein sequence ID" value="ELT92898.1"/>
    <property type="molecule type" value="Genomic_DNA"/>
</dbReference>
<dbReference type="CDD" id="cd05777">
    <property type="entry name" value="DNA_polB_delta_exo"/>
    <property type="match status" value="1"/>
</dbReference>
<evidence type="ECO:0000259" key="24">
    <source>
        <dbReference type="Pfam" id="PF24055"/>
    </source>
</evidence>
<keyword evidence="10 20" id="KW-0863">Zinc-finger</keyword>
<dbReference type="InterPro" id="IPR017964">
    <property type="entry name" value="DNA-dir_DNA_pol_B_CS"/>
</dbReference>
<gene>
    <name evidence="25" type="ORF">CAPTEDRAFT_165849</name>
</gene>
<evidence type="ECO:0000256" key="12">
    <source>
        <dbReference type="ARBA" id="ARBA00022833"/>
    </source>
</evidence>
<evidence type="ECO:0000313" key="27">
    <source>
        <dbReference type="Proteomes" id="UP000014760"/>
    </source>
</evidence>
<dbReference type="InterPro" id="IPR036397">
    <property type="entry name" value="RNaseH_sf"/>
</dbReference>
<protein>
    <recommendedName>
        <fullName evidence="20">DNA polymerase</fullName>
        <ecNumber evidence="20">2.7.7.7</ecNumber>
    </recommendedName>
</protein>
<keyword evidence="6 20" id="KW-0548">Nucleotidyltransferase</keyword>
<evidence type="ECO:0000256" key="13">
    <source>
        <dbReference type="ARBA" id="ARBA00022839"/>
    </source>
</evidence>
<evidence type="ECO:0000256" key="17">
    <source>
        <dbReference type="ARBA" id="ARBA00023125"/>
    </source>
</evidence>
<evidence type="ECO:0000256" key="14">
    <source>
        <dbReference type="ARBA" id="ARBA00022932"/>
    </source>
</evidence>
<accession>R7TGI4</accession>
<dbReference type="GO" id="GO:0008296">
    <property type="term" value="F:3'-5'-DNA exonuclease activity"/>
    <property type="evidence" value="ECO:0007669"/>
    <property type="project" value="TreeGrafter"/>
</dbReference>
<reference evidence="26" key="3">
    <citation type="submission" date="2015-06" db="UniProtKB">
        <authorList>
            <consortium name="EnsemblMetazoa"/>
        </authorList>
    </citation>
    <scope>IDENTIFICATION</scope>
</reference>
<dbReference type="NCBIfam" id="TIGR00592">
    <property type="entry name" value="pol2"/>
    <property type="match status" value="1"/>
</dbReference>
<dbReference type="CDD" id="cd05533">
    <property type="entry name" value="POLBc_delta"/>
    <property type="match status" value="1"/>
</dbReference>
<dbReference type="STRING" id="283909.R7TGI4"/>
<comment type="cofactor">
    <cofactor evidence="1 20">
        <name>[4Fe-4S] cluster</name>
        <dbReference type="ChEBI" id="CHEBI:49883"/>
    </cofactor>
</comment>
<dbReference type="FunCoup" id="R7TGI4">
    <property type="interactions" value="1478"/>
</dbReference>
<dbReference type="InterPro" id="IPR006134">
    <property type="entry name" value="DNA-dir_DNA_pol_B_multi_dom"/>
</dbReference>
<organism evidence="25">
    <name type="scientific">Capitella teleta</name>
    <name type="common">Polychaete worm</name>
    <dbReference type="NCBI Taxonomy" id="283909"/>
    <lineage>
        <taxon>Eukaryota</taxon>
        <taxon>Metazoa</taxon>
        <taxon>Spiralia</taxon>
        <taxon>Lophotrochozoa</taxon>
        <taxon>Annelida</taxon>
        <taxon>Polychaeta</taxon>
        <taxon>Sedentaria</taxon>
        <taxon>Scolecida</taxon>
        <taxon>Capitellidae</taxon>
        <taxon>Capitella</taxon>
    </lineage>
</organism>
<evidence type="ECO:0000256" key="3">
    <source>
        <dbReference type="ARBA" id="ARBA00005755"/>
    </source>
</evidence>
<dbReference type="Pfam" id="PF00136">
    <property type="entry name" value="DNA_pol_B"/>
    <property type="match status" value="1"/>
</dbReference>
<evidence type="ECO:0000256" key="18">
    <source>
        <dbReference type="ARBA" id="ARBA00023242"/>
    </source>
</evidence>
<dbReference type="InterPro" id="IPR056435">
    <property type="entry name" value="DPOD/Z_N"/>
</dbReference>
<dbReference type="AlphaFoldDB" id="R7TGI4"/>
<dbReference type="Proteomes" id="UP000014760">
    <property type="component" value="Unassembled WGS sequence"/>
</dbReference>
<evidence type="ECO:0000256" key="16">
    <source>
        <dbReference type="ARBA" id="ARBA00023014"/>
    </source>
</evidence>
<proteinExistence type="inferred from homology"/>
<evidence type="ECO:0000256" key="2">
    <source>
        <dbReference type="ARBA" id="ARBA00004123"/>
    </source>
</evidence>
<dbReference type="OrthoDB" id="2414538at2759"/>
<comment type="subcellular location">
    <subcellularLocation>
        <location evidence="2 20">Nucleus</location>
    </subcellularLocation>
</comment>
<keyword evidence="7 20" id="KW-0235">DNA replication</keyword>
<dbReference type="SMART" id="SM00486">
    <property type="entry name" value="POLBc"/>
    <property type="match status" value="1"/>
</dbReference>
<keyword evidence="18 20" id="KW-0539">Nucleus</keyword>
<dbReference type="HOGENOM" id="CLU_000203_2_0_1"/>
<dbReference type="GO" id="GO:0043625">
    <property type="term" value="C:delta DNA polymerase complex"/>
    <property type="evidence" value="ECO:0007669"/>
    <property type="project" value="UniProtKB-ARBA"/>
</dbReference>
<evidence type="ECO:0000256" key="15">
    <source>
        <dbReference type="ARBA" id="ARBA00023004"/>
    </source>
</evidence>
<sequence>MLDEAEADANSFHSGVGPEAIYTSDKWSRPLVTPLDPLKESLVFQQLDLDFYIGDPMSGMPGSKSGKVPIVRMFGITASGHSVVTHIHGYLPYFYVLAISNFKPEHCGKFRDALNKVVIKDMRSNKDNVSDAVLAVDYVMKESIYGYHGNTKSPYLKITMALPKLIAPAKRLLEQGFQFSEYPIHNYAGYESNIDFEIRFMVDTDVVGCNWIVLPAGQYRVRPRNNMKTRCQIESDVAWDQFVSHGPEGDWLKLAPMLTLSFDIECAGRKGIFPEPDKDPVIQIANMVIRQGEKEPFIRNVFTLKACAPIVGAQVLSFESEAELLKKWAEFIREVDPDVITGYNIQNFDLPYLLNRAAHLKVKNFDYLGRIKDIKSTVKEAMVQSKQMGKRENKIINMEGRVIFDLLQVLLRDYKLRSYTLNAVSFHFLEEQKEDVHHSIISDLQNGSDQTRRRLAVYCLKDAYLPLRLLDKLMSIINYIEMARVTGVSLGILLSRGQQIKVMSQLLRKAKTQDLVIPVYKVETGDEFTGATVIEPVRGYYDTPVATLDFASLYPSIMMAHNLCYTTLITTPSSIEKEGLSSDQYIKTPANSLFVKSTVRKGLLPEILESLLSARKKAKTELKSETDPFRKKVLDGRQLALKISANSVYGFTGAQVGKLPCLEISGSVTAFGRLMIEQTKQFVEETYTVKNGYKHDAMVVYGDTDSVMCRFGVSTVAEAMELGQEAALEITKTFVSPIKLEFEKVYFPYLLINKKRYAGLYFTKADVHDKMDCKGIETVRRDNCQLVANLINTCLQKILINRDPMGAVDYAKQTISDLLCNRIDISQLVITKELAKTEDEYAAKQAHVELAHRMRKRDAGSAPQLGDRVPYVIIAAPKKTAAYLKSEDPIYVLENNIPIDVQYYLENQLAKPLLRIFEPILGEKKAESVLLRGEHTLTRTVVTSKIGGLSAFTKKRETCIGCKTPLDKAGVAVCKHCAASESALYQKEICELSALETKFSRLWTQCQRCTGSLHEDILCTSRDCPIFYMRKKVQKDLGHQEKVIQRFGAPTW</sequence>
<feature type="domain" description="DNA-directed DNA polymerase family B multifunctional" evidence="21">
    <location>
        <begin position="491"/>
        <end position="920"/>
    </location>
</feature>
<dbReference type="Pfam" id="PF03104">
    <property type="entry name" value="DNA_pol_B_exo1"/>
    <property type="match status" value="1"/>
</dbReference>
<keyword evidence="27" id="KW-1185">Reference proteome</keyword>
<dbReference type="PRINTS" id="PR00106">
    <property type="entry name" value="DNAPOLB"/>
</dbReference>
<dbReference type="Gene3D" id="1.10.132.60">
    <property type="entry name" value="DNA polymerase family B, C-terminal domain"/>
    <property type="match status" value="1"/>
</dbReference>
<dbReference type="GO" id="GO:0003887">
    <property type="term" value="F:DNA-directed DNA polymerase activity"/>
    <property type="evidence" value="ECO:0007669"/>
    <property type="project" value="UniProtKB-KW"/>
</dbReference>
<dbReference type="PANTHER" id="PTHR10322:SF23">
    <property type="entry name" value="DNA POLYMERASE DELTA CATALYTIC SUBUNIT"/>
    <property type="match status" value="1"/>
</dbReference>
<dbReference type="GO" id="GO:0045004">
    <property type="term" value="P:DNA replication proofreading"/>
    <property type="evidence" value="ECO:0007669"/>
    <property type="project" value="TreeGrafter"/>
</dbReference>
<dbReference type="InterPro" id="IPR006172">
    <property type="entry name" value="DNA-dir_DNA_pol_B"/>
</dbReference>
<evidence type="ECO:0000256" key="1">
    <source>
        <dbReference type="ARBA" id="ARBA00001966"/>
    </source>
</evidence>
<reference evidence="27" key="1">
    <citation type="submission" date="2012-12" db="EMBL/GenBank/DDBJ databases">
        <authorList>
            <person name="Hellsten U."/>
            <person name="Grimwood J."/>
            <person name="Chapman J.A."/>
            <person name="Shapiro H."/>
            <person name="Aerts A."/>
            <person name="Otillar R.P."/>
            <person name="Terry A.Y."/>
            <person name="Boore J.L."/>
            <person name="Simakov O."/>
            <person name="Marletaz F."/>
            <person name="Cho S.-J."/>
            <person name="Edsinger-Gonzales E."/>
            <person name="Havlak P."/>
            <person name="Kuo D.-H."/>
            <person name="Larsson T."/>
            <person name="Lv J."/>
            <person name="Arendt D."/>
            <person name="Savage R."/>
            <person name="Osoegawa K."/>
            <person name="de Jong P."/>
            <person name="Lindberg D.R."/>
            <person name="Seaver E.C."/>
            <person name="Weisblat D.A."/>
            <person name="Putnam N.H."/>
            <person name="Grigoriev I.V."/>
            <person name="Rokhsar D.S."/>
        </authorList>
    </citation>
    <scope>NUCLEOTIDE SEQUENCE</scope>
    <source>
        <strain evidence="27">I ESC-2004</strain>
    </source>
</reference>
<dbReference type="Gene3D" id="3.30.420.10">
    <property type="entry name" value="Ribonuclease H-like superfamily/Ribonuclease H"/>
    <property type="match status" value="1"/>
</dbReference>
<keyword evidence="8" id="KW-0540">Nuclease</keyword>
<dbReference type="EnsemblMetazoa" id="CapteT165849">
    <property type="protein sequence ID" value="CapteP165849"/>
    <property type="gene ID" value="CapteG165849"/>
</dbReference>
<name>R7TGI4_CAPTE</name>
<dbReference type="Pfam" id="PF24055">
    <property type="entry name" value="POL3_N"/>
    <property type="match status" value="1"/>
</dbReference>
<dbReference type="EC" id="2.7.7.7" evidence="20"/>
<keyword evidence="9 20" id="KW-0479">Metal-binding</keyword>
<dbReference type="PROSITE" id="PS00116">
    <property type="entry name" value="DNA_POLYMERASE_B"/>
    <property type="match status" value="1"/>
</dbReference>
<dbReference type="FunFam" id="1.10.287.690:FF:000001">
    <property type="entry name" value="DNA polymerase"/>
    <property type="match status" value="1"/>
</dbReference>
<dbReference type="GO" id="GO:0006287">
    <property type="term" value="P:base-excision repair, gap-filling"/>
    <property type="evidence" value="ECO:0007669"/>
    <property type="project" value="TreeGrafter"/>
</dbReference>
<keyword evidence="5 20" id="KW-0808">Transferase</keyword>
<keyword evidence="11" id="KW-0378">Hydrolase</keyword>
<evidence type="ECO:0000256" key="6">
    <source>
        <dbReference type="ARBA" id="ARBA00022695"/>
    </source>
</evidence>
<feature type="domain" description="DNA-directed DNA polymerase family B exonuclease" evidence="22">
    <location>
        <begin position="190"/>
        <end position="424"/>
    </location>
</feature>
<dbReference type="InterPro" id="IPR042087">
    <property type="entry name" value="DNA_pol_B_thumb"/>
</dbReference>